<gene>
    <name evidence="1" type="ORF">DVR12_18670</name>
</gene>
<evidence type="ECO:0000313" key="2">
    <source>
        <dbReference type="Proteomes" id="UP000260644"/>
    </source>
</evidence>
<organism evidence="1 2">
    <name type="scientific">Chitinophaga silvatica</name>
    <dbReference type="NCBI Taxonomy" id="2282649"/>
    <lineage>
        <taxon>Bacteria</taxon>
        <taxon>Pseudomonadati</taxon>
        <taxon>Bacteroidota</taxon>
        <taxon>Chitinophagia</taxon>
        <taxon>Chitinophagales</taxon>
        <taxon>Chitinophagaceae</taxon>
        <taxon>Chitinophaga</taxon>
    </lineage>
</organism>
<name>A0A3E1Y6P4_9BACT</name>
<comment type="caution">
    <text evidence="1">The sequence shown here is derived from an EMBL/GenBank/DDBJ whole genome shotgun (WGS) entry which is preliminary data.</text>
</comment>
<dbReference type="EMBL" id="QPMM01000010">
    <property type="protein sequence ID" value="RFS20587.1"/>
    <property type="molecule type" value="Genomic_DNA"/>
</dbReference>
<keyword evidence="2" id="KW-1185">Reference proteome</keyword>
<dbReference type="AlphaFoldDB" id="A0A3E1Y6P4"/>
<dbReference type="Proteomes" id="UP000260644">
    <property type="component" value="Unassembled WGS sequence"/>
</dbReference>
<protein>
    <submittedName>
        <fullName evidence="1">Pilus assembly protein HicB</fullName>
    </submittedName>
</protein>
<proteinExistence type="predicted"/>
<accession>A0A3E1Y6P4</accession>
<evidence type="ECO:0000313" key="1">
    <source>
        <dbReference type="EMBL" id="RFS20587.1"/>
    </source>
</evidence>
<dbReference type="OrthoDB" id="676274at2"/>
<sequence>MRKKKIVAIVEASSTGFGVFSENLPGITGYAHTIQKAKDDFIAAIIEVNGSNNYEIAYKYDIVSIFEHLSFLDVTETAKRIGINSSLLRQYKSGIVKPSEKQKERILSGLHELGKELINIQL</sequence>
<dbReference type="RefSeq" id="WP_116977306.1">
    <property type="nucleotide sequence ID" value="NZ_QPMM01000010.1"/>
</dbReference>
<reference evidence="1 2" key="1">
    <citation type="submission" date="2018-07" db="EMBL/GenBank/DDBJ databases">
        <title>Chitinophaga K2CV101002-2 sp. nov., isolated from a monsoon evergreen broad-leaved forest soil.</title>
        <authorList>
            <person name="Lv Y."/>
        </authorList>
    </citation>
    <scope>NUCLEOTIDE SEQUENCE [LARGE SCALE GENOMIC DNA]</scope>
    <source>
        <strain evidence="1 2">GDMCC 1.1288</strain>
    </source>
</reference>